<dbReference type="GeneID" id="86891347"/>
<dbReference type="GO" id="GO:0006352">
    <property type="term" value="P:DNA-templated transcription initiation"/>
    <property type="evidence" value="ECO:0007669"/>
    <property type="project" value="InterPro"/>
</dbReference>
<dbReference type="EMBL" id="JAATLI010000014">
    <property type="protein sequence ID" value="NJC20056.1"/>
    <property type="molecule type" value="Genomic_DNA"/>
</dbReference>
<dbReference type="InterPro" id="IPR039425">
    <property type="entry name" value="RNA_pol_sigma-70-like"/>
</dbReference>
<reference evidence="7 9" key="1">
    <citation type="submission" date="2019-09" db="EMBL/GenBank/DDBJ databases">
        <title>Butyricimonas paravirosa DSM 105722 (=214-4 = JCM 18677 = CCUG 65563).</title>
        <authorList>
            <person name="Le Roy T."/>
            <person name="Cani P.D."/>
        </authorList>
    </citation>
    <scope>NUCLEOTIDE SEQUENCE [LARGE SCALE GENOMIC DNA]</scope>
    <source>
        <strain evidence="7 9">DSM 105722</strain>
    </source>
</reference>
<dbReference type="GO" id="GO:0016987">
    <property type="term" value="F:sigma factor activity"/>
    <property type="evidence" value="ECO:0007669"/>
    <property type="project" value="UniProtKB-KW"/>
</dbReference>
<keyword evidence="9" id="KW-1185">Reference proteome</keyword>
<name>A0A7X5YHM5_9BACT</name>
<dbReference type="PANTHER" id="PTHR43133">
    <property type="entry name" value="RNA POLYMERASE ECF-TYPE SIGMA FACTO"/>
    <property type="match status" value="1"/>
</dbReference>
<dbReference type="SMART" id="SM00421">
    <property type="entry name" value="HTH_LUXR"/>
    <property type="match status" value="1"/>
</dbReference>
<dbReference type="PRINTS" id="PR00038">
    <property type="entry name" value="HTHLUXR"/>
</dbReference>
<proteinExistence type="inferred from homology"/>
<organism evidence="6 8">
    <name type="scientific">Butyricimonas paravirosa</name>
    <dbReference type="NCBI Taxonomy" id="1472417"/>
    <lineage>
        <taxon>Bacteria</taxon>
        <taxon>Pseudomonadati</taxon>
        <taxon>Bacteroidota</taxon>
        <taxon>Bacteroidia</taxon>
        <taxon>Bacteroidales</taxon>
        <taxon>Odoribacteraceae</taxon>
        <taxon>Butyricimonas</taxon>
    </lineage>
</organism>
<feature type="domain" description="HTH luxR-type" evidence="5">
    <location>
        <begin position="123"/>
        <end position="181"/>
    </location>
</feature>
<dbReference type="PANTHER" id="PTHR43133:SF46">
    <property type="entry name" value="RNA POLYMERASE SIGMA-70 FACTOR ECF SUBFAMILY"/>
    <property type="match status" value="1"/>
</dbReference>
<evidence type="ECO:0000259" key="5">
    <source>
        <dbReference type="SMART" id="SM00421"/>
    </source>
</evidence>
<dbReference type="InterPro" id="IPR013324">
    <property type="entry name" value="RNA_pol_sigma_r3/r4-like"/>
</dbReference>
<dbReference type="Gene3D" id="1.10.10.10">
    <property type="entry name" value="Winged helix-like DNA-binding domain superfamily/Winged helix DNA-binding domain"/>
    <property type="match status" value="1"/>
</dbReference>
<dbReference type="Pfam" id="PF08281">
    <property type="entry name" value="Sigma70_r4_2"/>
    <property type="match status" value="1"/>
</dbReference>
<evidence type="ECO:0000256" key="4">
    <source>
        <dbReference type="ARBA" id="ARBA00023163"/>
    </source>
</evidence>
<evidence type="ECO:0000256" key="3">
    <source>
        <dbReference type="ARBA" id="ARBA00023082"/>
    </source>
</evidence>
<reference evidence="6 8" key="2">
    <citation type="submission" date="2020-03" db="EMBL/GenBank/DDBJ databases">
        <title>Genomic Encyclopedia of Type Strains, Phase IV (KMG-IV): sequencing the most valuable type-strain genomes for metagenomic binning, comparative biology and taxonomic classification.</title>
        <authorList>
            <person name="Goeker M."/>
        </authorList>
    </citation>
    <scope>NUCLEOTIDE SEQUENCE [LARGE SCALE GENOMIC DNA]</scope>
    <source>
        <strain evidence="6 8">DSM 105722</strain>
    </source>
</reference>
<dbReference type="InterPro" id="IPR036388">
    <property type="entry name" value="WH-like_DNA-bd_sf"/>
</dbReference>
<dbReference type="InterPro" id="IPR007627">
    <property type="entry name" value="RNA_pol_sigma70_r2"/>
</dbReference>
<evidence type="ECO:0000313" key="9">
    <source>
        <dbReference type="Proteomes" id="UP001302374"/>
    </source>
</evidence>
<accession>A0A7X5YHM5</accession>
<dbReference type="RefSeq" id="WP_118305384.1">
    <property type="nucleotide sequence ID" value="NZ_BMPA01000013.1"/>
</dbReference>
<comment type="similarity">
    <text evidence="1">Belongs to the sigma-70 factor family. ECF subfamily.</text>
</comment>
<evidence type="ECO:0000313" key="7">
    <source>
        <dbReference type="EMBL" id="WOF12321.1"/>
    </source>
</evidence>
<evidence type="ECO:0000313" key="8">
    <source>
        <dbReference type="Proteomes" id="UP000576368"/>
    </source>
</evidence>
<gene>
    <name evidence="7" type="ORF">F1644_08605</name>
    <name evidence="6" type="ORF">GGR15_003699</name>
</gene>
<dbReference type="EMBL" id="CP043839">
    <property type="protein sequence ID" value="WOF12321.1"/>
    <property type="molecule type" value="Genomic_DNA"/>
</dbReference>
<dbReference type="GO" id="GO:0003677">
    <property type="term" value="F:DNA binding"/>
    <property type="evidence" value="ECO:0007669"/>
    <property type="project" value="InterPro"/>
</dbReference>
<dbReference type="Pfam" id="PF04542">
    <property type="entry name" value="Sigma70_r2"/>
    <property type="match status" value="1"/>
</dbReference>
<dbReference type="InterPro" id="IPR013325">
    <property type="entry name" value="RNA_pol_sigma_r2"/>
</dbReference>
<dbReference type="InterPro" id="IPR014284">
    <property type="entry name" value="RNA_pol_sigma-70_dom"/>
</dbReference>
<dbReference type="InterPro" id="IPR013249">
    <property type="entry name" value="RNA_pol_sigma70_r4_t2"/>
</dbReference>
<evidence type="ECO:0000256" key="1">
    <source>
        <dbReference type="ARBA" id="ARBA00010641"/>
    </source>
</evidence>
<evidence type="ECO:0000313" key="6">
    <source>
        <dbReference type="EMBL" id="NJC20056.1"/>
    </source>
</evidence>
<dbReference type="CDD" id="cd06171">
    <property type="entry name" value="Sigma70_r4"/>
    <property type="match status" value="1"/>
</dbReference>
<dbReference type="InterPro" id="IPR000792">
    <property type="entry name" value="Tscrpt_reg_LuxR_C"/>
</dbReference>
<dbReference type="Proteomes" id="UP001302374">
    <property type="component" value="Chromosome"/>
</dbReference>
<dbReference type="NCBIfam" id="TIGR02937">
    <property type="entry name" value="sigma70-ECF"/>
    <property type="match status" value="1"/>
</dbReference>
<keyword evidence="4" id="KW-0804">Transcription</keyword>
<dbReference type="SUPFAM" id="SSF88946">
    <property type="entry name" value="Sigma2 domain of RNA polymerase sigma factors"/>
    <property type="match status" value="1"/>
</dbReference>
<dbReference type="Proteomes" id="UP000576368">
    <property type="component" value="Unassembled WGS sequence"/>
</dbReference>
<keyword evidence="2" id="KW-0805">Transcription regulation</keyword>
<protein>
    <submittedName>
        <fullName evidence="6">RNA polymerase sigma-70 factor (ECF subfamily)</fullName>
    </submittedName>
    <submittedName>
        <fullName evidence="7">Sigma-70 family RNA polymerase sigma factor</fullName>
    </submittedName>
</protein>
<keyword evidence="3" id="KW-0731">Sigma factor</keyword>
<evidence type="ECO:0000256" key="2">
    <source>
        <dbReference type="ARBA" id="ARBA00023015"/>
    </source>
</evidence>
<dbReference type="AlphaFoldDB" id="A0A7X5YHM5"/>
<sequence>MHQDIPSDISQWDDQDLRAFIKENAAVFRAFASKYVHDLDVVDDVLQEAYIKLWTNKAKIGEVKSPRNYFFSIVKHTILGNKNYYMPENMERDEASYMNISDENTFLQNIIEVEASNMIAQAIMKLSPQSQQVILMSIEGKSMKEIAEDLDITVNTVKTVKYRAIERLAGLLSKEDFVCLLGACGISLIF</sequence>
<dbReference type="SUPFAM" id="SSF88659">
    <property type="entry name" value="Sigma3 and sigma4 domains of RNA polymerase sigma factors"/>
    <property type="match status" value="1"/>
</dbReference>
<dbReference type="Gene3D" id="1.10.1740.10">
    <property type="match status" value="1"/>
</dbReference>